<reference evidence="2 3" key="1">
    <citation type="submission" date="2023-11" db="EMBL/GenBank/DDBJ databases">
        <title>Draft genome of Azohydromonas lata strain H1 (DSM1123), a polyhydroxyalkanoate producer.</title>
        <authorList>
            <person name="Traversa D."/>
            <person name="D'Addabbo P."/>
            <person name="Pazzani C."/>
            <person name="Manzari C."/>
            <person name="Chiara M."/>
            <person name="Scrascia M."/>
        </authorList>
    </citation>
    <scope>NUCLEOTIDE SEQUENCE [LARGE SCALE GENOMIC DNA]</scope>
    <source>
        <strain evidence="2 3">H1</strain>
    </source>
</reference>
<dbReference type="InterPro" id="IPR006522">
    <property type="entry name" value="Phage_virion_morphogenesis"/>
</dbReference>
<accession>A0ABU5ID01</accession>
<dbReference type="NCBIfam" id="TIGR01635">
    <property type="entry name" value="tail_comp_S"/>
    <property type="match status" value="1"/>
</dbReference>
<organism evidence="2 3">
    <name type="scientific">Azohydromonas lata</name>
    <dbReference type="NCBI Taxonomy" id="45677"/>
    <lineage>
        <taxon>Bacteria</taxon>
        <taxon>Pseudomonadati</taxon>
        <taxon>Pseudomonadota</taxon>
        <taxon>Betaproteobacteria</taxon>
        <taxon>Burkholderiales</taxon>
        <taxon>Sphaerotilaceae</taxon>
        <taxon>Azohydromonas</taxon>
    </lineage>
</organism>
<keyword evidence="3" id="KW-1185">Reference proteome</keyword>
<sequence length="151" mass="17031">MDGLTALEAWVGPLLAKLSRSEIRRLSVTIARDLRRSQQQRIASQQNPDGSPYEPRKEQKRLRDQVGSLRRGAMFSKLRTARYMLARADAEGALVGFLGRAARIAAVHQEGLRDRVQPGGPEVQYPVRELLGFTPAEIEHLRDQLLQHLAR</sequence>
<gene>
    <name evidence="2" type="ORF">SM757_10510</name>
</gene>
<evidence type="ECO:0000313" key="3">
    <source>
        <dbReference type="Proteomes" id="UP001293718"/>
    </source>
</evidence>
<evidence type="ECO:0000256" key="1">
    <source>
        <dbReference type="SAM" id="MobiDB-lite"/>
    </source>
</evidence>
<feature type="region of interest" description="Disordered" evidence="1">
    <location>
        <begin position="35"/>
        <end position="65"/>
    </location>
</feature>
<dbReference type="Proteomes" id="UP001293718">
    <property type="component" value="Unassembled WGS sequence"/>
</dbReference>
<dbReference type="RefSeq" id="WP_322465427.1">
    <property type="nucleotide sequence ID" value="NZ_JAXOJX010000013.1"/>
</dbReference>
<dbReference type="Pfam" id="PF05069">
    <property type="entry name" value="Phage_tail_S"/>
    <property type="match status" value="1"/>
</dbReference>
<dbReference type="EMBL" id="JAXOJX010000013">
    <property type="protein sequence ID" value="MDZ5457000.1"/>
    <property type="molecule type" value="Genomic_DNA"/>
</dbReference>
<feature type="compositionally biased region" description="Low complexity" evidence="1">
    <location>
        <begin position="37"/>
        <end position="46"/>
    </location>
</feature>
<proteinExistence type="predicted"/>
<evidence type="ECO:0000313" key="2">
    <source>
        <dbReference type="EMBL" id="MDZ5457000.1"/>
    </source>
</evidence>
<name>A0ABU5ID01_9BURK</name>
<feature type="compositionally biased region" description="Basic and acidic residues" evidence="1">
    <location>
        <begin position="54"/>
        <end position="64"/>
    </location>
</feature>
<protein>
    <submittedName>
        <fullName evidence="2">Phage virion morphogenesis protein</fullName>
    </submittedName>
</protein>
<comment type="caution">
    <text evidence="2">The sequence shown here is derived from an EMBL/GenBank/DDBJ whole genome shotgun (WGS) entry which is preliminary data.</text>
</comment>